<comment type="caution">
    <text evidence="1">The sequence shown here is derived from an EMBL/GenBank/DDBJ whole genome shotgun (WGS) entry which is preliminary data.</text>
</comment>
<dbReference type="AlphaFoldDB" id="A0A9D4QKS4"/>
<sequence length="209" mass="21858">MTAASSLRPASTEGRALPRSCSVAATLAMPVAAISWDASTVSDSAVASENSQTGLFGAVSALDTLLTIKVLPRDRTPRVAGRITLSTGPQGALKTFWAGTMSNLRLASHGDMGRERCEGHWRTGPFGDVLADDSLLTIKAPLRVVHSAGVACRITMLRDIPLVGLVISLAGTGANLRLAAPGEMGHERERCEHLFGAVSFLVNAAVCPR</sequence>
<reference evidence="1" key="2">
    <citation type="submission" date="2021-09" db="EMBL/GenBank/DDBJ databases">
        <authorList>
            <person name="Jia N."/>
            <person name="Wang J."/>
            <person name="Shi W."/>
            <person name="Du L."/>
            <person name="Sun Y."/>
            <person name="Zhan W."/>
            <person name="Jiang J."/>
            <person name="Wang Q."/>
            <person name="Zhang B."/>
            <person name="Ji P."/>
            <person name="Sakyi L.B."/>
            <person name="Cui X."/>
            <person name="Yuan T."/>
            <person name="Jiang B."/>
            <person name="Yang W."/>
            <person name="Lam T.T.-Y."/>
            <person name="Chang Q."/>
            <person name="Ding S."/>
            <person name="Wang X."/>
            <person name="Zhu J."/>
            <person name="Ruan X."/>
            <person name="Zhao L."/>
            <person name="Wei J."/>
            <person name="Que T."/>
            <person name="Du C."/>
            <person name="Cheng J."/>
            <person name="Dai P."/>
            <person name="Han X."/>
            <person name="Huang E."/>
            <person name="Gao Y."/>
            <person name="Liu J."/>
            <person name="Shao H."/>
            <person name="Ye R."/>
            <person name="Li L."/>
            <person name="Wei W."/>
            <person name="Wang X."/>
            <person name="Wang C."/>
            <person name="Huo Q."/>
            <person name="Li W."/>
            <person name="Guo W."/>
            <person name="Chen H."/>
            <person name="Chen S."/>
            <person name="Zhou L."/>
            <person name="Zhou L."/>
            <person name="Ni X."/>
            <person name="Tian J."/>
            <person name="Zhou Y."/>
            <person name="Sheng Y."/>
            <person name="Liu T."/>
            <person name="Pan Y."/>
            <person name="Xia L."/>
            <person name="Li J."/>
            <person name="Zhao F."/>
            <person name="Cao W."/>
        </authorList>
    </citation>
    <scope>NUCLEOTIDE SEQUENCE</scope>
    <source>
        <strain evidence="1">Rsan-2018</strain>
        <tissue evidence="1">Larvae</tissue>
    </source>
</reference>
<evidence type="ECO:0000313" key="2">
    <source>
        <dbReference type="Proteomes" id="UP000821837"/>
    </source>
</evidence>
<name>A0A9D4QKS4_RHISA</name>
<accession>A0A9D4QKS4</accession>
<dbReference type="Proteomes" id="UP000821837">
    <property type="component" value="Chromosome 1"/>
</dbReference>
<reference evidence="1" key="1">
    <citation type="journal article" date="2020" name="Cell">
        <title>Large-Scale Comparative Analyses of Tick Genomes Elucidate Their Genetic Diversity and Vector Capacities.</title>
        <authorList>
            <consortium name="Tick Genome and Microbiome Consortium (TIGMIC)"/>
            <person name="Jia N."/>
            <person name="Wang J."/>
            <person name="Shi W."/>
            <person name="Du L."/>
            <person name="Sun Y."/>
            <person name="Zhan W."/>
            <person name="Jiang J.F."/>
            <person name="Wang Q."/>
            <person name="Zhang B."/>
            <person name="Ji P."/>
            <person name="Bell-Sakyi L."/>
            <person name="Cui X.M."/>
            <person name="Yuan T.T."/>
            <person name="Jiang B.G."/>
            <person name="Yang W.F."/>
            <person name="Lam T.T."/>
            <person name="Chang Q.C."/>
            <person name="Ding S.J."/>
            <person name="Wang X.J."/>
            <person name="Zhu J.G."/>
            <person name="Ruan X.D."/>
            <person name="Zhao L."/>
            <person name="Wei J.T."/>
            <person name="Ye R.Z."/>
            <person name="Que T.C."/>
            <person name="Du C.H."/>
            <person name="Zhou Y.H."/>
            <person name="Cheng J.X."/>
            <person name="Dai P.F."/>
            <person name="Guo W.B."/>
            <person name="Han X.H."/>
            <person name="Huang E.J."/>
            <person name="Li L.F."/>
            <person name="Wei W."/>
            <person name="Gao Y.C."/>
            <person name="Liu J.Z."/>
            <person name="Shao H.Z."/>
            <person name="Wang X."/>
            <person name="Wang C.C."/>
            <person name="Yang T.C."/>
            <person name="Huo Q.B."/>
            <person name="Li W."/>
            <person name="Chen H.Y."/>
            <person name="Chen S.E."/>
            <person name="Zhou L.G."/>
            <person name="Ni X.B."/>
            <person name="Tian J.H."/>
            <person name="Sheng Y."/>
            <person name="Liu T."/>
            <person name="Pan Y.S."/>
            <person name="Xia L.Y."/>
            <person name="Li J."/>
            <person name="Zhao F."/>
            <person name="Cao W.C."/>
        </authorList>
    </citation>
    <scope>NUCLEOTIDE SEQUENCE</scope>
    <source>
        <strain evidence="1">Rsan-2018</strain>
    </source>
</reference>
<keyword evidence="2" id="KW-1185">Reference proteome</keyword>
<gene>
    <name evidence="1" type="ORF">HPB52_008646</name>
</gene>
<protein>
    <submittedName>
        <fullName evidence="1">Uncharacterized protein</fullName>
    </submittedName>
</protein>
<dbReference type="EMBL" id="JABSTV010001245">
    <property type="protein sequence ID" value="KAH7982991.1"/>
    <property type="molecule type" value="Genomic_DNA"/>
</dbReference>
<proteinExistence type="predicted"/>
<organism evidence="1 2">
    <name type="scientific">Rhipicephalus sanguineus</name>
    <name type="common">Brown dog tick</name>
    <name type="synonym">Ixodes sanguineus</name>
    <dbReference type="NCBI Taxonomy" id="34632"/>
    <lineage>
        <taxon>Eukaryota</taxon>
        <taxon>Metazoa</taxon>
        <taxon>Ecdysozoa</taxon>
        <taxon>Arthropoda</taxon>
        <taxon>Chelicerata</taxon>
        <taxon>Arachnida</taxon>
        <taxon>Acari</taxon>
        <taxon>Parasitiformes</taxon>
        <taxon>Ixodida</taxon>
        <taxon>Ixodoidea</taxon>
        <taxon>Ixodidae</taxon>
        <taxon>Rhipicephalinae</taxon>
        <taxon>Rhipicephalus</taxon>
        <taxon>Rhipicephalus</taxon>
    </lineage>
</organism>
<evidence type="ECO:0000313" key="1">
    <source>
        <dbReference type="EMBL" id="KAH7982991.1"/>
    </source>
</evidence>